<keyword evidence="6" id="KW-0539">Nucleus</keyword>
<evidence type="ECO:0000256" key="4">
    <source>
        <dbReference type="ARBA" id="ARBA00023015"/>
    </source>
</evidence>
<keyword evidence="12" id="KW-1185">Reference proteome</keyword>
<evidence type="ECO:0000256" key="8">
    <source>
        <dbReference type="SAM" id="MobiDB-lite"/>
    </source>
</evidence>
<dbReference type="GO" id="GO:0032454">
    <property type="term" value="F:histone H3K9 demethylase activity"/>
    <property type="evidence" value="ECO:0007669"/>
    <property type="project" value="InterPro"/>
</dbReference>
<proteinExistence type="inferred from homology"/>
<dbReference type="SUPFAM" id="SSF51197">
    <property type="entry name" value="Clavaminate synthase-like"/>
    <property type="match status" value="1"/>
</dbReference>
<comment type="subcellular location">
    <subcellularLocation>
        <location evidence="1">Nucleus</location>
    </subcellularLocation>
</comment>
<evidence type="ECO:0000259" key="10">
    <source>
        <dbReference type="PROSITE" id="PS51184"/>
    </source>
</evidence>
<dbReference type="PANTHER" id="PTHR12549">
    <property type="entry name" value="JMJC DOMAIN-CONTAINING HISTONE DEMETHYLATION PROTEIN"/>
    <property type="match status" value="1"/>
</dbReference>
<dbReference type="InterPro" id="IPR001841">
    <property type="entry name" value="Znf_RING"/>
</dbReference>
<evidence type="ECO:0000256" key="2">
    <source>
        <dbReference type="ARBA" id="ARBA00006801"/>
    </source>
</evidence>
<evidence type="ECO:0008006" key="13">
    <source>
        <dbReference type="Google" id="ProtNLM"/>
    </source>
</evidence>
<dbReference type="SMART" id="SM00558">
    <property type="entry name" value="JmjC"/>
    <property type="match status" value="1"/>
</dbReference>
<evidence type="ECO:0000256" key="1">
    <source>
        <dbReference type="ARBA" id="ARBA00004123"/>
    </source>
</evidence>
<dbReference type="GO" id="GO:0003712">
    <property type="term" value="F:transcription coregulator activity"/>
    <property type="evidence" value="ECO:0007669"/>
    <property type="project" value="TreeGrafter"/>
</dbReference>
<reference evidence="11" key="1">
    <citation type="submission" date="2022-06" db="EMBL/GenBank/DDBJ databases">
        <title>Uncovering the hologenomic basis of an extraordinary plant invasion.</title>
        <authorList>
            <person name="Bieker V.C."/>
            <person name="Martin M.D."/>
            <person name="Gilbert T."/>
            <person name="Hodgins K."/>
            <person name="Battlay P."/>
            <person name="Petersen B."/>
            <person name="Wilson J."/>
        </authorList>
    </citation>
    <scope>NUCLEOTIDE SEQUENCE</scope>
    <source>
        <strain evidence="11">AA19_3_7</strain>
        <tissue evidence="11">Leaf</tissue>
    </source>
</reference>
<dbReference type="GO" id="GO:0031490">
    <property type="term" value="F:chromatin DNA binding"/>
    <property type="evidence" value="ECO:0007669"/>
    <property type="project" value="TreeGrafter"/>
</dbReference>
<feature type="compositionally biased region" description="Basic residues" evidence="8">
    <location>
        <begin position="166"/>
        <end position="182"/>
    </location>
</feature>
<dbReference type="InterPro" id="IPR003347">
    <property type="entry name" value="JmjC_dom"/>
</dbReference>
<sequence length="1070" mass="122004">KMEVVFPKENQMSRYATIATNEINVRQKVLTIVPELERKRKVQKLMNSQKGDDQGSSKKRTRASSHKEMFSSSSGPPKRCFSGESEEENANVQFRKGTLTTKTKKITMTVNTRGIKGYYKIAKCSLSKKTFVKVENDDDSDEDNNEEEDDDDDDDDDDDCDFIPYRTHRRPKASKYKRKNGKACRTSNEKFSNEKASSNKKQCVTTTNCEDNLEDEELIDSKKSKQNDVISSPHDVLLSRSRRVVSTENKLNKDGMLYVDWEYDEENEYGTGDEEDDDDDDDDDSDYDADENVLLTSMELHELNNVNSKGSIKGRRVEKDVDFIEEKKQMSFMKSNPSRSSSSNDTIMKRRSKDTGDCSSASSGGTPSTSINVKDQKNGNEHLKCHQCKRNDRKIVVPCIKCDKIVYCIQCIRQWYPQLEEEEIAELCPYCRGNCNCNLCLHANIKMPSIDLTDTEKLQHLHYVISSLLPFVRQIREEQDKEIAVEARIREVPESSVTIWPSNCSTEERVYCNFCSTSIIDLHRSCPTCSYELCLSCCHEIRNTGLVGLRKVAFGYSNRGSDYIHGGDPPQNSLHVNSPNGHCDSEVKWVAKDDGSLFCAPKEMGGCGDCLLELKHILQEDWLSTLEAKAELLLNKFKIEQPNFMTSSFTTGGETYLKAANREESNDNHLYYPTSKEALSGEELIRFRHHLAKGEPVIVRKVLDQTPGLSWEPTVMWRALCEHVDPNVSSKMSQVKAIDCLAGCEVEISTRKFFKGYEEGRQYKNSWPEMLKLKDWPPSDKFEDLLPRHCDEFISALPFQVYTDPRAGFFNLAVKLPPGVLKPDLGPKTYIAYGMAEEIGRGDSVTKLHCDMSDAVNILTHTAEVSVSDDQKIAIQELKRRHRAQDEREKNGTLFECVAGSSVEKEELSTVKEEEYNNGSSINKEVVTCDQPSGVSHDFAPQADASEETAGALWDIFRREDATKLQEYLLKHSKEFRHIYCCPVEQVYHPIHDQSFYLTLEHKKRLKEEYGIEPWTFEQSLGEAVFIPAGCPHQVRNLKVKFSLSLFHALTLSHTYTDTFAYTHKKKKTY</sequence>
<feature type="non-terminal residue" evidence="11">
    <location>
        <position position="1"/>
    </location>
</feature>
<dbReference type="Pfam" id="PF02373">
    <property type="entry name" value="JmjC"/>
    <property type="match status" value="1"/>
</dbReference>
<dbReference type="Gene3D" id="2.60.120.650">
    <property type="entry name" value="Cupin"/>
    <property type="match status" value="1"/>
</dbReference>
<feature type="compositionally biased region" description="Polar residues" evidence="8">
    <location>
        <begin position="194"/>
        <end position="204"/>
    </location>
</feature>
<evidence type="ECO:0000256" key="5">
    <source>
        <dbReference type="ARBA" id="ARBA00023163"/>
    </source>
</evidence>
<evidence type="ECO:0000313" key="11">
    <source>
        <dbReference type="EMBL" id="KAI7741040.1"/>
    </source>
</evidence>
<dbReference type="PROSITE" id="PS50089">
    <property type="entry name" value="ZF_RING_2"/>
    <property type="match status" value="1"/>
</dbReference>
<comment type="caution">
    <text evidence="11">The sequence shown here is derived from an EMBL/GenBank/DDBJ whole genome shotgun (WGS) entry which is preliminary data.</text>
</comment>
<dbReference type="GO" id="GO:0006357">
    <property type="term" value="P:regulation of transcription by RNA polymerase II"/>
    <property type="evidence" value="ECO:0007669"/>
    <property type="project" value="TreeGrafter"/>
</dbReference>
<organism evidence="11 12">
    <name type="scientific">Ambrosia artemisiifolia</name>
    <name type="common">Common ragweed</name>
    <dbReference type="NCBI Taxonomy" id="4212"/>
    <lineage>
        <taxon>Eukaryota</taxon>
        <taxon>Viridiplantae</taxon>
        <taxon>Streptophyta</taxon>
        <taxon>Embryophyta</taxon>
        <taxon>Tracheophyta</taxon>
        <taxon>Spermatophyta</taxon>
        <taxon>Magnoliopsida</taxon>
        <taxon>eudicotyledons</taxon>
        <taxon>Gunneridae</taxon>
        <taxon>Pentapetalae</taxon>
        <taxon>asterids</taxon>
        <taxon>campanulids</taxon>
        <taxon>Asterales</taxon>
        <taxon>Asteraceae</taxon>
        <taxon>Asteroideae</taxon>
        <taxon>Heliantheae alliance</taxon>
        <taxon>Heliantheae</taxon>
        <taxon>Ambrosia</taxon>
    </lineage>
</organism>
<accession>A0AAD5GFY3</accession>
<gene>
    <name evidence="11" type="ORF">M8C21_022469</name>
</gene>
<feature type="region of interest" description="Disordered" evidence="8">
    <location>
        <begin position="328"/>
        <end position="376"/>
    </location>
</feature>
<comment type="similarity">
    <text evidence="2">Belongs to the JARID1 histone demethylase family.</text>
</comment>
<keyword evidence="7" id="KW-0863">Zinc-finger</keyword>
<evidence type="ECO:0000256" key="6">
    <source>
        <dbReference type="ARBA" id="ARBA00023242"/>
    </source>
</evidence>
<protein>
    <recommendedName>
        <fullName evidence="13">Lysine-specific demethylase JMJ25-like protein</fullName>
    </recommendedName>
</protein>
<dbReference type="Proteomes" id="UP001206925">
    <property type="component" value="Unassembled WGS sequence"/>
</dbReference>
<feature type="region of interest" description="Disordered" evidence="8">
    <location>
        <begin position="268"/>
        <end position="288"/>
    </location>
</feature>
<feature type="region of interest" description="Disordered" evidence="8">
    <location>
        <begin position="135"/>
        <end position="204"/>
    </location>
</feature>
<dbReference type="PANTHER" id="PTHR12549:SF37">
    <property type="entry name" value="LYSINE-SPECIFIC DEMETHYLASE JMJ26"/>
    <property type="match status" value="1"/>
</dbReference>
<dbReference type="GO" id="GO:0000785">
    <property type="term" value="C:chromatin"/>
    <property type="evidence" value="ECO:0007669"/>
    <property type="project" value="TreeGrafter"/>
</dbReference>
<keyword evidence="4" id="KW-0805">Transcription regulation</keyword>
<feature type="domain" description="JmjC" evidence="10">
    <location>
        <begin position="805"/>
        <end position="1063"/>
    </location>
</feature>
<keyword evidence="5" id="KW-0804">Transcription</keyword>
<dbReference type="EMBL" id="JAMZMK010008281">
    <property type="protein sequence ID" value="KAI7741040.1"/>
    <property type="molecule type" value="Genomic_DNA"/>
</dbReference>
<evidence type="ECO:0000256" key="3">
    <source>
        <dbReference type="ARBA" id="ARBA00022723"/>
    </source>
</evidence>
<dbReference type="PROSITE" id="PS51184">
    <property type="entry name" value="JMJC"/>
    <property type="match status" value="1"/>
</dbReference>
<dbReference type="Pfam" id="PF10497">
    <property type="entry name" value="zf-4CXXC_R1"/>
    <property type="match status" value="1"/>
</dbReference>
<dbReference type="AlphaFoldDB" id="A0AAD5GFY3"/>
<feature type="compositionally biased region" description="Low complexity" evidence="8">
    <location>
        <begin position="331"/>
        <end position="343"/>
    </location>
</feature>
<dbReference type="GO" id="GO:0000118">
    <property type="term" value="C:histone deacetylase complex"/>
    <property type="evidence" value="ECO:0007669"/>
    <property type="project" value="TreeGrafter"/>
</dbReference>
<dbReference type="InterPro" id="IPR018866">
    <property type="entry name" value="Znf-4CXXC_R1"/>
</dbReference>
<feature type="region of interest" description="Disordered" evidence="8">
    <location>
        <begin position="41"/>
        <end position="96"/>
    </location>
</feature>
<dbReference type="CDD" id="cd02208">
    <property type="entry name" value="cupin_RmlC-like"/>
    <property type="match status" value="1"/>
</dbReference>
<keyword evidence="7" id="KW-0862">Zinc</keyword>
<evidence type="ECO:0000313" key="12">
    <source>
        <dbReference type="Proteomes" id="UP001206925"/>
    </source>
</evidence>
<name>A0AAD5GFY3_AMBAR</name>
<feature type="compositionally biased region" description="Low complexity" evidence="8">
    <location>
        <begin position="359"/>
        <end position="370"/>
    </location>
</feature>
<feature type="compositionally biased region" description="Acidic residues" evidence="8">
    <location>
        <begin position="136"/>
        <end position="161"/>
    </location>
</feature>
<evidence type="ECO:0000259" key="9">
    <source>
        <dbReference type="PROSITE" id="PS50089"/>
    </source>
</evidence>
<feature type="domain" description="RING-type" evidence="9">
    <location>
        <begin position="385"/>
        <end position="432"/>
    </location>
</feature>
<dbReference type="GO" id="GO:0008270">
    <property type="term" value="F:zinc ion binding"/>
    <property type="evidence" value="ECO:0007669"/>
    <property type="project" value="UniProtKB-KW"/>
</dbReference>
<dbReference type="InterPro" id="IPR045109">
    <property type="entry name" value="LSDs-like"/>
</dbReference>
<evidence type="ECO:0000256" key="7">
    <source>
        <dbReference type="PROSITE-ProRule" id="PRU00175"/>
    </source>
</evidence>
<keyword evidence="3" id="KW-0479">Metal-binding</keyword>